<dbReference type="PROSITE" id="PS50093">
    <property type="entry name" value="PKD"/>
    <property type="match status" value="1"/>
</dbReference>
<accession>A0A444U2E7</accession>
<name>A0A444U2E7_ACIRT</name>
<evidence type="ECO:0000259" key="10">
    <source>
        <dbReference type="PROSITE" id="PS50093"/>
    </source>
</evidence>
<dbReference type="PROSITE" id="PS51257">
    <property type="entry name" value="PROKAR_LIPOPROTEIN"/>
    <property type="match status" value="1"/>
</dbReference>
<dbReference type="InterPro" id="IPR013783">
    <property type="entry name" value="Ig-like_fold"/>
</dbReference>
<dbReference type="SUPFAM" id="SSF49299">
    <property type="entry name" value="PKD domain"/>
    <property type="match status" value="2"/>
</dbReference>
<gene>
    <name evidence="11" type="ORF">EOD39_2307</name>
</gene>
<dbReference type="Pfam" id="PF15902">
    <property type="entry name" value="Sortilin-Vps10"/>
    <property type="match status" value="1"/>
</dbReference>
<evidence type="ECO:0000313" key="11">
    <source>
        <dbReference type="EMBL" id="RXM29357.1"/>
    </source>
</evidence>
<keyword evidence="7" id="KW-0472">Membrane</keyword>
<evidence type="ECO:0000256" key="8">
    <source>
        <dbReference type="ARBA" id="ARBA00023180"/>
    </source>
</evidence>
<dbReference type="PANTHER" id="PTHR12106">
    <property type="entry name" value="SORTILIN RELATED"/>
    <property type="match status" value="1"/>
</dbReference>
<keyword evidence="4 9" id="KW-0732">Signal</keyword>
<dbReference type="AlphaFoldDB" id="A0A444U2E7"/>
<dbReference type="InterPro" id="IPR015943">
    <property type="entry name" value="WD40/YVTN_repeat-like_dom_sf"/>
</dbReference>
<dbReference type="Gene3D" id="2.60.40.10">
    <property type="entry name" value="Immunoglobulins"/>
    <property type="match status" value="1"/>
</dbReference>
<feature type="domain" description="PKD" evidence="10">
    <location>
        <begin position="768"/>
        <end position="824"/>
    </location>
</feature>
<dbReference type="InterPro" id="IPR000601">
    <property type="entry name" value="PKD_dom"/>
</dbReference>
<comment type="similarity">
    <text evidence="2">Belongs to the VPS10-related sortilin family. SORCS subfamily.</text>
</comment>
<dbReference type="InterPro" id="IPR031778">
    <property type="entry name" value="Sortilin_N"/>
</dbReference>
<evidence type="ECO:0000256" key="6">
    <source>
        <dbReference type="ARBA" id="ARBA00022989"/>
    </source>
</evidence>
<dbReference type="FunFam" id="2.130.10.10:FF:001214">
    <property type="entry name" value="Sortilin-related VPS10 domain-containing receptor 2"/>
    <property type="match status" value="1"/>
</dbReference>
<evidence type="ECO:0000256" key="3">
    <source>
        <dbReference type="ARBA" id="ARBA00022692"/>
    </source>
</evidence>
<keyword evidence="6" id="KW-1133">Transmembrane helix</keyword>
<evidence type="ECO:0000256" key="5">
    <source>
        <dbReference type="ARBA" id="ARBA00022737"/>
    </source>
</evidence>
<evidence type="ECO:0000256" key="4">
    <source>
        <dbReference type="ARBA" id="ARBA00022729"/>
    </source>
</evidence>
<dbReference type="Gene3D" id="2.130.10.10">
    <property type="entry name" value="YVTN repeat-like/Quinoprotein amine dehydrogenase"/>
    <property type="match status" value="1"/>
</dbReference>
<dbReference type="Gene3D" id="2.10.70.80">
    <property type="match status" value="1"/>
</dbReference>
<proteinExistence type="inferred from homology"/>
<sequence>MERGAGSCPGLHSALWTCFLISACFLIIAKGEITCTSCPSPATQHRRGVLLDLQMDAGKSGTRFLMKRLERSVEPYYSGLGVAVASGVGGDVKAMGSGVIIPQSIAEPASSKVTGPSIEEAGGKGNVVRVREMTMDVEKPGDSGQNGGEAISDRGTFIHTDGKNVTYGDKLLRAKRSKSSTPTLDGQRLSRAELKWTRDEGTNSKQEELKLTSTTFALTGDSAHNQAMVHWSGHNSSVILILTKLYDFNLGSVTESSLWRSTDYGATYEKLNDKVGLKTVLSYLYVCPSNKRKIMLLSDPEIESSLLISSDEGASYQKFRLNFYILSLLFHPRHEDWILAYSHDQKLYSSIDFGRKWHLVHENVNPNRFYWSVIGLDKESDLIHMEARTADGHARYISCRIQACSELDRNHPFPGFIDTSSLVVQDDYMFIQVTTGGRATYYVSYRREPFIQIKLPKYALPKDMHIISTDENQVFAAVQEWYQNDTYNLYISETRGIYFTLALEHVKTSRGLEGNIMIDLYEVAGIKGMFLANKKLEGQVKTYITYNKGRDWRLLKAPVTDLRGNPIHCVLPFCSLHLHLQVSENPYTSGSISSKASAPGIIVATGNIGAELTFSDVGMFTSTDAGNSWRQIFEEEHSIWFLDKGGALIAVKQTSLPIRQLAFFGHFSHRSEWQLVKIDYKSIFSRRCTEGDYQTWHLNNQGEPCVMGEKQIYMKRRPGNHCMLGKDYSRMLSSEPCICAASDFECDYGYERRGDGKCLPAFWFNPTTGDSLRTNIQLDFGDGIAVSYSNLSLIEGGIKHVYKTAGIFRVCALAENSLGSDSAALYLHITCPVEHIHLSVPFVAIKKKEVNLTAVVWPSLSRTITYFWWFENNTEPVITLEGSVSYTFTVEGMNTVTVQVSAGDAILQDTKTIAVHEFFKSLLLSFSPNLDEYNPDIPEWRDDVSKVIKKALVQVSDFPEEQLLVAVLPGIPTAAELFLLPHNNLTEGRKKNEADLEQISGILVSALNQNVVEFELKPGVGVIVYITQLTLEHPNQNITQSLTQPNKNITRPFTLPNQNITQPVTLPNQNITQSLTLPNQNITQPFTLPNQNITQLFTLPIENITQLFRLPNQNITQSLTLPIENITQLFTLPIENITQLFTLLNQNITQPFTLTIENITALHTDH</sequence>
<dbReference type="InterPro" id="IPR035986">
    <property type="entry name" value="PKD_dom_sf"/>
</dbReference>
<dbReference type="FunFam" id="2.10.70.80:FF:000001">
    <property type="entry name" value="Sortilin-related VPS10 domain-containing receptor 1"/>
    <property type="match status" value="1"/>
</dbReference>
<dbReference type="SUPFAM" id="SSF110296">
    <property type="entry name" value="Oligoxyloglucan reducing end-specific cellobiohydrolase"/>
    <property type="match status" value="1"/>
</dbReference>
<dbReference type="SMART" id="SM00602">
    <property type="entry name" value="VPS10"/>
    <property type="match status" value="1"/>
</dbReference>
<dbReference type="PANTHER" id="PTHR12106:SF10">
    <property type="entry name" value="VPS10 DOMAIN-CONTAINING RECEPTOR SORCS3"/>
    <property type="match status" value="1"/>
</dbReference>
<feature type="chain" id="PRO_5019572541" evidence="9">
    <location>
        <begin position="32"/>
        <end position="1166"/>
    </location>
</feature>
<keyword evidence="8" id="KW-0325">Glycoprotein</keyword>
<dbReference type="Proteomes" id="UP000289886">
    <property type="component" value="Unassembled WGS sequence"/>
</dbReference>
<evidence type="ECO:0000313" key="12">
    <source>
        <dbReference type="Proteomes" id="UP000289886"/>
    </source>
</evidence>
<dbReference type="InterPro" id="IPR050310">
    <property type="entry name" value="VPS10-sortilin"/>
</dbReference>
<evidence type="ECO:0000256" key="9">
    <source>
        <dbReference type="SAM" id="SignalP"/>
    </source>
</evidence>
<comment type="caution">
    <text evidence="11">The sequence shown here is derived from an EMBL/GenBank/DDBJ whole genome shotgun (WGS) entry which is preliminary data.</text>
</comment>
<reference evidence="11 12" key="1">
    <citation type="submission" date="2019-01" db="EMBL/GenBank/DDBJ databases">
        <title>Draft Genome and Complete Hox-Cluster Characterization of the Sterlet Sturgeon (Acipenser ruthenus).</title>
        <authorList>
            <person name="Wei Q."/>
        </authorList>
    </citation>
    <scope>NUCLEOTIDE SEQUENCE [LARGE SCALE GENOMIC DNA]</scope>
    <source>
        <strain evidence="11">WHYD16114868_AA</strain>
        <tissue evidence="11">Blood</tissue>
    </source>
</reference>
<dbReference type="CDD" id="cd00146">
    <property type="entry name" value="PKD"/>
    <property type="match status" value="1"/>
</dbReference>
<protein>
    <submittedName>
        <fullName evidence="11">VPS10 domain-containing receptor SorCS3</fullName>
    </submittedName>
</protein>
<evidence type="ECO:0000256" key="2">
    <source>
        <dbReference type="ARBA" id="ARBA00010818"/>
    </source>
</evidence>
<keyword evidence="3" id="KW-0812">Transmembrane</keyword>
<keyword evidence="12" id="KW-1185">Reference proteome</keyword>
<evidence type="ECO:0000256" key="7">
    <source>
        <dbReference type="ARBA" id="ARBA00023136"/>
    </source>
</evidence>
<evidence type="ECO:0000256" key="1">
    <source>
        <dbReference type="ARBA" id="ARBA00004479"/>
    </source>
</evidence>
<keyword evidence="5" id="KW-0677">Repeat</keyword>
<organism evidence="11 12">
    <name type="scientific">Acipenser ruthenus</name>
    <name type="common">Sterlet sturgeon</name>
    <dbReference type="NCBI Taxonomy" id="7906"/>
    <lineage>
        <taxon>Eukaryota</taxon>
        <taxon>Metazoa</taxon>
        <taxon>Chordata</taxon>
        <taxon>Craniata</taxon>
        <taxon>Vertebrata</taxon>
        <taxon>Euteleostomi</taxon>
        <taxon>Actinopterygii</taxon>
        <taxon>Chondrostei</taxon>
        <taxon>Acipenseriformes</taxon>
        <taxon>Acipenseridae</taxon>
        <taxon>Acipenser</taxon>
    </lineage>
</organism>
<dbReference type="GO" id="GO:0016020">
    <property type="term" value="C:membrane"/>
    <property type="evidence" value="ECO:0007669"/>
    <property type="project" value="UniProtKB-SubCell"/>
</dbReference>
<dbReference type="EMBL" id="SCEB01215471">
    <property type="protein sequence ID" value="RXM29357.1"/>
    <property type="molecule type" value="Genomic_DNA"/>
</dbReference>
<dbReference type="InterPro" id="IPR006581">
    <property type="entry name" value="VPS10"/>
</dbReference>
<comment type="subcellular location">
    <subcellularLocation>
        <location evidence="1">Membrane</location>
        <topology evidence="1">Single-pass type I membrane protein</topology>
    </subcellularLocation>
</comment>
<feature type="signal peptide" evidence="9">
    <location>
        <begin position="1"/>
        <end position="31"/>
    </location>
</feature>
<keyword evidence="11" id="KW-0675">Receptor</keyword>